<dbReference type="EMBL" id="JACLAX010000005">
    <property type="protein sequence ID" value="MBC2668937.1"/>
    <property type="molecule type" value="Genomic_DNA"/>
</dbReference>
<keyword evidence="3" id="KW-1185">Reference proteome</keyword>
<name>A0A7X1KPP1_9SPHN</name>
<dbReference type="PANTHER" id="PTHR43194">
    <property type="entry name" value="HYDROLASE ALPHA/BETA FOLD FAMILY"/>
    <property type="match status" value="1"/>
</dbReference>
<gene>
    <name evidence="2" type="ORF">H7F53_07260</name>
</gene>
<evidence type="ECO:0000313" key="2">
    <source>
        <dbReference type="EMBL" id="MBC2668937.1"/>
    </source>
</evidence>
<organism evidence="2 3">
    <name type="scientific">Novosphingobium piscinae</name>
    <dbReference type="NCBI Taxonomy" id="1507448"/>
    <lineage>
        <taxon>Bacteria</taxon>
        <taxon>Pseudomonadati</taxon>
        <taxon>Pseudomonadota</taxon>
        <taxon>Alphaproteobacteria</taxon>
        <taxon>Sphingomonadales</taxon>
        <taxon>Sphingomonadaceae</taxon>
        <taxon>Novosphingobium</taxon>
    </lineage>
</organism>
<dbReference type="InterPro" id="IPR050228">
    <property type="entry name" value="Carboxylesterase_BioH"/>
</dbReference>
<dbReference type="InterPro" id="IPR029058">
    <property type="entry name" value="AB_hydrolase_fold"/>
</dbReference>
<proteinExistence type="predicted"/>
<accession>A0A7X1KPP1</accession>
<evidence type="ECO:0000259" key="1">
    <source>
        <dbReference type="Pfam" id="PF00561"/>
    </source>
</evidence>
<feature type="domain" description="AB hydrolase-1" evidence="1">
    <location>
        <begin position="11"/>
        <end position="97"/>
    </location>
</feature>
<keyword evidence="2" id="KW-0378">Hydrolase</keyword>
<dbReference type="AlphaFoldDB" id="A0A7X1KPP1"/>
<dbReference type="GO" id="GO:0016787">
    <property type="term" value="F:hydrolase activity"/>
    <property type="evidence" value="ECO:0007669"/>
    <property type="project" value="UniProtKB-KW"/>
</dbReference>
<dbReference type="Gene3D" id="3.40.50.1820">
    <property type="entry name" value="alpha/beta hydrolase"/>
    <property type="match status" value="1"/>
</dbReference>
<dbReference type="SUPFAM" id="SSF53474">
    <property type="entry name" value="alpha/beta-Hydrolases"/>
    <property type="match status" value="1"/>
</dbReference>
<evidence type="ECO:0000313" key="3">
    <source>
        <dbReference type="Proteomes" id="UP000551327"/>
    </source>
</evidence>
<sequence>MAVHRLGTGRPVLLLHGLFSSAEVNWIKYGTAEAIAAAGFEAIMPDLRAHGQSAHPHDPAAYPEDVLVRDLTGLVDQLGLADYDLCGFSLGARTALKGVAEAGLTPRRLILSGMGLAGIQRWSGRIGFFLDAIARFGTIPRGDPAYFAQAFMKSTGTDLVASRLLLESFQAGQVSDFAAVTMPTLLLCGSEDDDNGSAEELAAVLPNATHAAMPGTHMTSVTKREFGAGIVAFLTG</sequence>
<dbReference type="InterPro" id="IPR000073">
    <property type="entry name" value="AB_hydrolase_1"/>
</dbReference>
<protein>
    <submittedName>
        <fullName evidence="2">Alpha/beta fold hydrolase</fullName>
    </submittedName>
</protein>
<dbReference type="Pfam" id="PF00561">
    <property type="entry name" value="Abhydrolase_1"/>
    <property type="match status" value="1"/>
</dbReference>
<comment type="caution">
    <text evidence="2">The sequence shown here is derived from an EMBL/GenBank/DDBJ whole genome shotgun (WGS) entry which is preliminary data.</text>
</comment>
<dbReference type="Proteomes" id="UP000551327">
    <property type="component" value="Unassembled WGS sequence"/>
</dbReference>
<reference evidence="2 3" key="1">
    <citation type="submission" date="2020-08" db="EMBL/GenBank/DDBJ databases">
        <title>The genome sequence of type strain Novosphingobium piscinae KCTC 42194.</title>
        <authorList>
            <person name="Liu Y."/>
        </authorList>
    </citation>
    <scope>NUCLEOTIDE SEQUENCE [LARGE SCALE GENOMIC DNA]</scope>
    <source>
        <strain evidence="2 3">KCTC 42194</strain>
    </source>
</reference>
<dbReference type="PANTHER" id="PTHR43194:SF5">
    <property type="entry name" value="PIMELOYL-[ACYL-CARRIER PROTEIN] METHYL ESTER ESTERASE"/>
    <property type="match status" value="1"/>
</dbReference>